<proteinExistence type="predicted"/>
<name>A0A556MK20_9SPHI</name>
<dbReference type="EMBL" id="VLPK01000002">
    <property type="protein sequence ID" value="TSJ40222.1"/>
    <property type="molecule type" value="Genomic_DNA"/>
</dbReference>
<evidence type="ECO:0000313" key="2">
    <source>
        <dbReference type="Proteomes" id="UP000318733"/>
    </source>
</evidence>
<comment type="caution">
    <text evidence="1">The sequence shown here is derived from an EMBL/GenBank/DDBJ whole genome shotgun (WGS) entry which is preliminary data.</text>
</comment>
<reference evidence="1 2" key="1">
    <citation type="submission" date="2019-07" db="EMBL/GenBank/DDBJ databases">
        <authorList>
            <person name="Huq M.A."/>
        </authorList>
    </citation>
    <scope>NUCLEOTIDE SEQUENCE [LARGE SCALE GENOMIC DNA]</scope>
    <source>
        <strain evidence="1 2">MAH-19</strain>
    </source>
</reference>
<dbReference type="RefSeq" id="WP_144248260.1">
    <property type="nucleotide sequence ID" value="NZ_VLPK01000002.1"/>
</dbReference>
<protein>
    <submittedName>
        <fullName evidence="1">Uncharacterized protein</fullName>
    </submittedName>
</protein>
<organism evidence="1 2">
    <name type="scientific">Mucilaginibacter corticis</name>
    <dbReference type="NCBI Taxonomy" id="2597670"/>
    <lineage>
        <taxon>Bacteria</taxon>
        <taxon>Pseudomonadati</taxon>
        <taxon>Bacteroidota</taxon>
        <taxon>Sphingobacteriia</taxon>
        <taxon>Sphingobacteriales</taxon>
        <taxon>Sphingobacteriaceae</taxon>
        <taxon>Mucilaginibacter</taxon>
    </lineage>
</organism>
<evidence type="ECO:0000313" key="1">
    <source>
        <dbReference type="EMBL" id="TSJ40222.1"/>
    </source>
</evidence>
<gene>
    <name evidence="1" type="ORF">FO440_10665</name>
</gene>
<accession>A0A556MK20</accession>
<keyword evidence="2" id="KW-1185">Reference proteome</keyword>
<dbReference type="Proteomes" id="UP000318733">
    <property type="component" value="Unassembled WGS sequence"/>
</dbReference>
<dbReference type="AlphaFoldDB" id="A0A556MK20"/>
<sequence>MSIGNHNKRKLEFLIGRKKEIEKEYFVMPAADSERELQKFNDPIILTNKFSFQELAGIFLELLNKNKIKTTSGNLLQVLLFISSDASGKVLTEADLIEICDNYQITIDFNQILRLSFSEGKTPIYFSNISINYVPTIFYELKEKGKIQCSDQNLIRILIDNFRDNKGNVLKENTLKDIFNKSKPNARSKKVQF</sequence>